<accession>A0ACD4DBJ4</accession>
<keyword evidence="2" id="KW-1185">Reference proteome</keyword>
<sequence>MSESHHRAEWADLDEETRQRAREKAEEMDRMYEPGARETTTVPGTNGMVSGTAFADSGEERTRDERASTDEQAEPSTDDADQ</sequence>
<protein>
    <submittedName>
        <fullName evidence="1">Uncharacterized protein</fullName>
    </submittedName>
</protein>
<name>A0ACD4DBJ4_9NOCA</name>
<proteinExistence type="predicted"/>
<organism evidence="1 2">
    <name type="scientific">Rhodococcus sacchari</name>
    <dbReference type="NCBI Taxonomy" id="2962047"/>
    <lineage>
        <taxon>Bacteria</taxon>
        <taxon>Bacillati</taxon>
        <taxon>Actinomycetota</taxon>
        <taxon>Actinomycetes</taxon>
        <taxon>Mycobacteriales</taxon>
        <taxon>Nocardiaceae</taxon>
        <taxon>Rhodococcus</taxon>
    </lineage>
</organism>
<dbReference type="Proteomes" id="UP001156484">
    <property type="component" value="Chromosome"/>
</dbReference>
<dbReference type="EMBL" id="CP107551">
    <property type="protein sequence ID" value="UYP17335.1"/>
    <property type="molecule type" value="Genomic_DNA"/>
</dbReference>
<evidence type="ECO:0000313" key="1">
    <source>
        <dbReference type="EMBL" id="UYP17335.1"/>
    </source>
</evidence>
<reference evidence="1" key="1">
    <citation type="submission" date="2022-10" db="EMBL/GenBank/DDBJ databases">
        <title>Rhodococcus ferula Z13 complete genome.</title>
        <authorList>
            <person name="Long X."/>
            <person name="Zang M."/>
        </authorList>
    </citation>
    <scope>NUCLEOTIDE SEQUENCE</scope>
    <source>
        <strain evidence="1">Z13</strain>
    </source>
</reference>
<evidence type="ECO:0000313" key="2">
    <source>
        <dbReference type="Proteomes" id="UP001156484"/>
    </source>
</evidence>
<gene>
    <name evidence="1" type="ORF">OED52_11470</name>
</gene>